<name>A0ABX2AVG4_9BACT</name>
<evidence type="ECO:0000313" key="3">
    <source>
        <dbReference type="EMBL" id="NPE14752.1"/>
    </source>
</evidence>
<keyword evidence="2" id="KW-1133">Transmembrane helix</keyword>
<dbReference type="EMBL" id="JABKKE010000018">
    <property type="protein sequence ID" value="NPE14752.1"/>
    <property type="molecule type" value="Genomic_DNA"/>
</dbReference>
<keyword evidence="4" id="KW-1185">Reference proteome</keyword>
<proteinExistence type="predicted"/>
<keyword evidence="2" id="KW-0472">Membrane</keyword>
<dbReference type="SUPFAM" id="SSF56925">
    <property type="entry name" value="OMPA-like"/>
    <property type="match status" value="1"/>
</dbReference>
<dbReference type="Proteomes" id="UP001193734">
    <property type="component" value="Unassembled WGS sequence"/>
</dbReference>
<feature type="region of interest" description="Disordered" evidence="1">
    <location>
        <begin position="124"/>
        <end position="156"/>
    </location>
</feature>
<evidence type="ECO:0008006" key="5">
    <source>
        <dbReference type="Google" id="ProtNLM"/>
    </source>
</evidence>
<accession>A0ABX2AVG4</accession>
<dbReference type="InterPro" id="IPR011250">
    <property type="entry name" value="OMP/PagP_B-barrel"/>
</dbReference>
<evidence type="ECO:0000256" key="1">
    <source>
        <dbReference type="SAM" id="MobiDB-lite"/>
    </source>
</evidence>
<protein>
    <recommendedName>
        <fullName evidence="5">Outer membrane protein beta-barrel domain-containing protein</fullName>
    </recommendedName>
</protein>
<evidence type="ECO:0000256" key="2">
    <source>
        <dbReference type="SAM" id="Phobius"/>
    </source>
</evidence>
<comment type="caution">
    <text evidence="3">The sequence shown here is derived from an EMBL/GenBank/DDBJ whole genome shotgun (WGS) entry which is preliminary data.</text>
</comment>
<sequence length="460" mass="50192">MKQEDWKQQLRERMDTWHEPVPDELWNRIERRIGEDMTNVGDCDSSPYENVVPPVGVSVMRRKARLHRFVAVAASLAVMLVVGTGYFYRRAGHVRYTTADNSVPVRSSRLPVTVEAISDGAVHDAGQRNPSVALSGKSVPHTRPGLSNVPTDSAGPLTVADGGQTAVVSYDNSESGQLSSFEDTVDVSPKESRHLSVPQNSSTGDILLAQSNYRSHKVGSRKLKAHGLHHFTIGLTASGNLAGNEVSSEPMLMASAVMRAPGSAVMSPVVGATPLASAPSSGSPVGTEYSEPMYLYECSSTTEHKLPVSFGMLVGYRIGRRFSLESGITYTYLRTDFTQQAGRHRTVDIQRLHYVGIPLQATLDMVRLRPLTLYCSMGAAADFCVSATMSTASHRRAIQRDRVQFSLHASLGIRCAIGSGFNLFGEFGEHYAVDNGNMMINYFDGNKHYGVLQMGIKYEL</sequence>
<dbReference type="GeneID" id="82158202"/>
<gene>
    <name evidence="3" type="ORF">HPS55_10540</name>
</gene>
<dbReference type="RefSeq" id="WP_172177291.1">
    <property type="nucleotide sequence ID" value="NZ_CASGIA010000012.1"/>
</dbReference>
<keyword evidence="2" id="KW-0812">Transmembrane</keyword>
<evidence type="ECO:0000313" key="4">
    <source>
        <dbReference type="Proteomes" id="UP001193734"/>
    </source>
</evidence>
<organism evidence="3 4">
    <name type="scientific">Xylanibacter rodentium</name>
    <dbReference type="NCBI Taxonomy" id="2736289"/>
    <lineage>
        <taxon>Bacteria</taxon>
        <taxon>Pseudomonadati</taxon>
        <taxon>Bacteroidota</taxon>
        <taxon>Bacteroidia</taxon>
        <taxon>Bacteroidales</taxon>
        <taxon>Prevotellaceae</taxon>
        <taxon>Xylanibacter</taxon>
    </lineage>
</organism>
<feature type="transmembrane region" description="Helical" evidence="2">
    <location>
        <begin position="69"/>
        <end position="88"/>
    </location>
</feature>
<reference evidence="3 4" key="1">
    <citation type="submission" date="2020-05" db="EMBL/GenBank/DDBJ databases">
        <title>Distinct polysaccharide utilization as determinants for interspecies competition between intestinal Prevotella spp.</title>
        <authorList>
            <person name="Galvez E.J.C."/>
            <person name="Iljazovic A."/>
            <person name="Strowig T."/>
        </authorList>
    </citation>
    <scope>NUCLEOTIDE SEQUENCE [LARGE SCALE GENOMIC DNA]</scope>
    <source>
        <strain evidence="3 4">PROD</strain>
    </source>
</reference>